<keyword evidence="1" id="KW-0472">Membrane</keyword>
<sequence>MRVYVSRKVLVAMAGLVWIAAGANILKIGIYTWMNDALQWQLKLAGAVVIFCLFFFLIFKRLHGKHTRRIAEMGDKNHPLAFFDAKGWLVMLFMIGMGISIRTFHLLPTWFIAFFYTGLSTALVATGFLFLLHWWKCYN</sequence>
<reference evidence="2 3" key="1">
    <citation type="journal article" date="2018" name="Nat. Biotechnol.">
        <title>A standardized bacterial taxonomy based on genome phylogeny substantially revises the tree of life.</title>
        <authorList>
            <person name="Parks D.H."/>
            <person name="Chuvochina M."/>
            <person name="Waite D.W."/>
            <person name="Rinke C."/>
            <person name="Skarshewski A."/>
            <person name="Chaumeil P.A."/>
            <person name="Hugenholtz P."/>
        </authorList>
    </citation>
    <scope>NUCLEOTIDE SEQUENCE [LARGE SCALE GENOMIC DNA]</scope>
    <source>
        <strain evidence="2">UBA9667</strain>
    </source>
</reference>
<evidence type="ECO:0000313" key="2">
    <source>
        <dbReference type="EMBL" id="HCK23492.1"/>
    </source>
</evidence>
<evidence type="ECO:0000256" key="1">
    <source>
        <dbReference type="SAM" id="Phobius"/>
    </source>
</evidence>
<evidence type="ECO:0008006" key="4">
    <source>
        <dbReference type="Google" id="ProtNLM"/>
    </source>
</evidence>
<accession>A0A3D2SB53</accession>
<dbReference type="Proteomes" id="UP000263098">
    <property type="component" value="Unassembled WGS sequence"/>
</dbReference>
<dbReference type="RefSeq" id="WP_024997332.1">
    <property type="nucleotide sequence ID" value="NZ_JAJUIH010000005.1"/>
</dbReference>
<gene>
    <name evidence="2" type="ORF">DHW31_01685</name>
</gene>
<keyword evidence="1" id="KW-1133">Transmembrane helix</keyword>
<proteinExistence type="predicted"/>
<name>A0A3D2SB53_9BACE</name>
<feature type="transmembrane region" description="Helical" evidence="1">
    <location>
        <begin position="80"/>
        <end position="104"/>
    </location>
</feature>
<feature type="transmembrane region" description="Helical" evidence="1">
    <location>
        <begin position="9"/>
        <end position="34"/>
    </location>
</feature>
<dbReference type="EMBL" id="DPVG01000062">
    <property type="protein sequence ID" value="HCK23492.1"/>
    <property type="molecule type" value="Genomic_DNA"/>
</dbReference>
<comment type="caution">
    <text evidence="2">The sequence shown here is derived from an EMBL/GenBank/DDBJ whole genome shotgun (WGS) entry which is preliminary data.</text>
</comment>
<feature type="transmembrane region" description="Helical" evidence="1">
    <location>
        <begin position="40"/>
        <end position="59"/>
    </location>
</feature>
<evidence type="ECO:0000313" key="3">
    <source>
        <dbReference type="Proteomes" id="UP000263098"/>
    </source>
</evidence>
<dbReference type="AlphaFoldDB" id="A0A3D2SB53"/>
<feature type="transmembrane region" description="Helical" evidence="1">
    <location>
        <begin position="110"/>
        <end position="135"/>
    </location>
</feature>
<organism evidence="2 3">
    <name type="scientific">Bacteroides graminisolvens</name>
    <dbReference type="NCBI Taxonomy" id="477666"/>
    <lineage>
        <taxon>Bacteria</taxon>
        <taxon>Pseudomonadati</taxon>
        <taxon>Bacteroidota</taxon>
        <taxon>Bacteroidia</taxon>
        <taxon>Bacteroidales</taxon>
        <taxon>Bacteroidaceae</taxon>
        <taxon>Bacteroides</taxon>
    </lineage>
</organism>
<keyword evidence="1" id="KW-0812">Transmembrane</keyword>
<protein>
    <recommendedName>
        <fullName evidence="4">Transmembrane protein</fullName>
    </recommendedName>
</protein>